<dbReference type="Proteomes" id="UP000054279">
    <property type="component" value="Unassembled WGS sequence"/>
</dbReference>
<proteinExistence type="predicted"/>
<keyword evidence="2" id="KW-1185">Reference proteome</keyword>
<evidence type="ECO:0000313" key="1">
    <source>
        <dbReference type="EMBL" id="KIJ22458.1"/>
    </source>
</evidence>
<sequence length="116" mass="13376">MFIVTRDWQMLKPDCYLIMAHRVILLLASLSWISCQVKLVQRLIYFCGRRCLTPQIYDGLAFKRLRVPSCSLSHDDVKFGADGTRQHSGVPRRLLLSSFQTSFNPDLRVYPTALLT</sequence>
<dbReference type="EMBL" id="KN838215">
    <property type="protein sequence ID" value="KIJ22458.1"/>
    <property type="molecule type" value="Genomic_DNA"/>
</dbReference>
<name>A0A0C9T159_SPHS4</name>
<organism evidence="1 2">
    <name type="scientific">Sphaerobolus stellatus (strain SS14)</name>
    <dbReference type="NCBI Taxonomy" id="990650"/>
    <lineage>
        <taxon>Eukaryota</taxon>
        <taxon>Fungi</taxon>
        <taxon>Dikarya</taxon>
        <taxon>Basidiomycota</taxon>
        <taxon>Agaricomycotina</taxon>
        <taxon>Agaricomycetes</taxon>
        <taxon>Phallomycetidae</taxon>
        <taxon>Geastrales</taxon>
        <taxon>Sphaerobolaceae</taxon>
        <taxon>Sphaerobolus</taxon>
    </lineage>
</organism>
<dbReference type="HOGENOM" id="CLU_2098368_0_0_1"/>
<dbReference type="PROSITE" id="PS51257">
    <property type="entry name" value="PROKAR_LIPOPROTEIN"/>
    <property type="match status" value="1"/>
</dbReference>
<reference evidence="1 2" key="1">
    <citation type="submission" date="2014-06" db="EMBL/GenBank/DDBJ databases">
        <title>Evolutionary Origins and Diversification of the Mycorrhizal Mutualists.</title>
        <authorList>
            <consortium name="DOE Joint Genome Institute"/>
            <consortium name="Mycorrhizal Genomics Consortium"/>
            <person name="Kohler A."/>
            <person name="Kuo A."/>
            <person name="Nagy L.G."/>
            <person name="Floudas D."/>
            <person name="Copeland A."/>
            <person name="Barry K.W."/>
            <person name="Cichocki N."/>
            <person name="Veneault-Fourrey C."/>
            <person name="LaButti K."/>
            <person name="Lindquist E.A."/>
            <person name="Lipzen A."/>
            <person name="Lundell T."/>
            <person name="Morin E."/>
            <person name="Murat C."/>
            <person name="Riley R."/>
            <person name="Ohm R."/>
            <person name="Sun H."/>
            <person name="Tunlid A."/>
            <person name="Henrissat B."/>
            <person name="Grigoriev I.V."/>
            <person name="Hibbett D.S."/>
            <person name="Martin F."/>
        </authorList>
    </citation>
    <scope>NUCLEOTIDE SEQUENCE [LARGE SCALE GENOMIC DNA]</scope>
    <source>
        <strain evidence="1 2">SS14</strain>
    </source>
</reference>
<gene>
    <name evidence="1" type="ORF">M422DRAFT_277100</name>
</gene>
<dbReference type="AlphaFoldDB" id="A0A0C9T159"/>
<accession>A0A0C9T159</accession>
<protein>
    <submittedName>
        <fullName evidence="1">Uncharacterized protein</fullName>
    </submittedName>
</protein>
<evidence type="ECO:0000313" key="2">
    <source>
        <dbReference type="Proteomes" id="UP000054279"/>
    </source>
</evidence>